<dbReference type="Proteomes" id="UP000033772">
    <property type="component" value="Unassembled WGS sequence"/>
</dbReference>
<sequence length="247" mass="27453">MNDSLRNALAHRGWSSADLAQRIELDEKTVERWITKDRRPHRRNQRLAAEALELSIDQLWPDDTRHDVAAASAHSEIVGIYPNRASVPQWKWMSLLKEAQSQVDILVFAGTFLNQTNPRFPAMLAERAEAGARVRLCCGDPSGDAVALRGKEEGIGSTLGAKVQASLTYFSGLVGVPGCEIRLHDTALYASIFRYDSQAMINTHLWGSPASANPLLHVRDTGEDSMFRKYTESFDAVWGSARSWTAE</sequence>
<proteinExistence type="predicted"/>
<protein>
    <submittedName>
        <fullName evidence="2">XRE family transcriptional regulator</fullName>
    </submittedName>
</protein>
<keyword evidence="3" id="KW-1185">Reference proteome</keyword>
<feature type="domain" description="HTH cro/C1-type" evidence="1">
    <location>
        <begin position="5"/>
        <end position="59"/>
    </location>
</feature>
<dbReference type="InterPro" id="IPR001387">
    <property type="entry name" value="Cro/C1-type_HTH"/>
</dbReference>
<dbReference type="STRING" id="1844.UG56_007460"/>
<dbReference type="CDD" id="cd00093">
    <property type="entry name" value="HTH_XRE"/>
    <property type="match status" value="1"/>
</dbReference>
<evidence type="ECO:0000313" key="2">
    <source>
        <dbReference type="EMBL" id="OIJ27567.1"/>
    </source>
</evidence>
<evidence type="ECO:0000259" key="1">
    <source>
        <dbReference type="PROSITE" id="PS50943"/>
    </source>
</evidence>
<dbReference type="AlphaFoldDB" id="A0A1J4N9A4"/>
<reference evidence="2" key="1">
    <citation type="submission" date="2016-10" db="EMBL/GenBank/DDBJ databases">
        <title>Draft Genome Sequence of Nocardioides luteus Strain BAFB, an Alkane-Degrading Bacterium Isolated from JP-7 Polluted Soil.</title>
        <authorList>
            <person name="Brown L."/>
            <person name="Ruiz O.N."/>
            <person name="Gunasekera T."/>
        </authorList>
    </citation>
    <scope>NUCLEOTIDE SEQUENCE [LARGE SCALE GENOMIC DNA]</scope>
    <source>
        <strain evidence="2">BAFB</strain>
    </source>
</reference>
<name>A0A1J4N9A4_9ACTN</name>
<dbReference type="GO" id="GO:0003677">
    <property type="term" value="F:DNA binding"/>
    <property type="evidence" value="ECO:0007669"/>
    <property type="project" value="InterPro"/>
</dbReference>
<dbReference type="EMBL" id="JZDQ02000008">
    <property type="protein sequence ID" value="OIJ27567.1"/>
    <property type="molecule type" value="Genomic_DNA"/>
</dbReference>
<dbReference type="RefSeq" id="WP_071326948.1">
    <property type="nucleotide sequence ID" value="NZ_JZDQ02000008.1"/>
</dbReference>
<dbReference type="SUPFAM" id="SSF47413">
    <property type="entry name" value="lambda repressor-like DNA-binding domains"/>
    <property type="match status" value="1"/>
</dbReference>
<accession>A0A1J4N9A4</accession>
<dbReference type="Gene3D" id="1.10.260.40">
    <property type="entry name" value="lambda repressor-like DNA-binding domains"/>
    <property type="match status" value="1"/>
</dbReference>
<organism evidence="2 3">
    <name type="scientific">Nocardioides luteus</name>
    <dbReference type="NCBI Taxonomy" id="1844"/>
    <lineage>
        <taxon>Bacteria</taxon>
        <taxon>Bacillati</taxon>
        <taxon>Actinomycetota</taxon>
        <taxon>Actinomycetes</taxon>
        <taxon>Propionibacteriales</taxon>
        <taxon>Nocardioidaceae</taxon>
        <taxon>Nocardioides</taxon>
    </lineage>
</organism>
<comment type="caution">
    <text evidence="2">The sequence shown here is derived from an EMBL/GenBank/DDBJ whole genome shotgun (WGS) entry which is preliminary data.</text>
</comment>
<dbReference type="InterPro" id="IPR010982">
    <property type="entry name" value="Lambda_DNA-bd_dom_sf"/>
</dbReference>
<gene>
    <name evidence="2" type="ORF">UG56_007460</name>
</gene>
<evidence type="ECO:0000313" key="3">
    <source>
        <dbReference type="Proteomes" id="UP000033772"/>
    </source>
</evidence>
<dbReference type="PROSITE" id="PS50943">
    <property type="entry name" value="HTH_CROC1"/>
    <property type="match status" value="1"/>
</dbReference>